<dbReference type="EMBL" id="LYPC01000027">
    <property type="protein sequence ID" value="OCT11881.1"/>
    <property type="molecule type" value="Genomic_DNA"/>
</dbReference>
<dbReference type="Pfam" id="PF00381">
    <property type="entry name" value="PTS-HPr"/>
    <property type="match status" value="1"/>
</dbReference>
<evidence type="ECO:0000256" key="2">
    <source>
        <dbReference type="ARBA" id="ARBA00022490"/>
    </source>
</evidence>
<accession>A0A1C0ZUU7</accession>
<protein>
    <recommendedName>
        <fullName evidence="4">HPr domain-containing protein</fullName>
    </recommendedName>
</protein>
<dbReference type="Proteomes" id="UP000093309">
    <property type="component" value="Unassembled WGS sequence"/>
</dbReference>
<gene>
    <name evidence="5" type="ORF">A8709_28880</name>
</gene>
<evidence type="ECO:0000256" key="3">
    <source>
        <dbReference type="ARBA" id="ARBA00022683"/>
    </source>
</evidence>
<evidence type="ECO:0000259" key="4">
    <source>
        <dbReference type="PROSITE" id="PS51350"/>
    </source>
</evidence>
<reference evidence="6" key="1">
    <citation type="submission" date="2016-05" db="EMBL/GenBank/DDBJ databases">
        <title>Paenibacillus oryzae. sp. nov., isolated from the rice root.</title>
        <authorList>
            <person name="Zhang J."/>
            <person name="Zhang X."/>
        </authorList>
    </citation>
    <scope>NUCLEOTIDE SEQUENCE [LARGE SCALE GENOMIC DNA]</scope>
    <source>
        <strain evidence="6">KCTC13222</strain>
    </source>
</reference>
<sequence length="82" mass="9196">MKALKITMQTDGFPVLFAKQLSQAAAAYTSEIRIIWEERNIISDVKSILGLMALEVKKGTVLTLTFDGSDEEQAMELEKLFE</sequence>
<comment type="subcellular location">
    <subcellularLocation>
        <location evidence="1">Cytoplasm</location>
    </subcellularLocation>
</comment>
<dbReference type="PROSITE" id="PS51350">
    <property type="entry name" value="PTS_HPR_DOM"/>
    <property type="match status" value="1"/>
</dbReference>
<dbReference type="STRING" id="512399.A8709_28880"/>
<dbReference type="PANTHER" id="PTHR33705:SF2">
    <property type="entry name" value="PHOSPHOCARRIER PROTEIN NPR"/>
    <property type="match status" value="1"/>
</dbReference>
<dbReference type="InterPro" id="IPR050399">
    <property type="entry name" value="HPr"/>
</dbReference>
<dbReference type="GO" id="GO:0009401">
    <property type="term" value="P:phosphoenolpyruvate-dependent sugar phosphotransferase system"/>
    <property type="evidence" value="ECO:0007669"/>
    <property type="project" value="UniProtKB-KW"/>
</dbReference>
<dbReference type="RefSeq" id="WP_065855657.1">
    <property type="nucleotide sequence ID" value="NZ_LYPC01000027.1"/>
</dbReference>
<keyword evidence="6" id="KW-1185">Reference proteome</keyword>
<feature type="domain" description="HPr" evidence="4">
    <location>
        <begin position="1"/>
        <end position="82"/>
    </location>
</feature>
<keyword evidence="3" id="KW-0598">Phosphotransferase system</keyword>
<evidence type="ECO:0000313" key="6">
    <source>
        <dbReference type="Proteomes" id="UP000093309"/>
    </source>
</evidence>
<dbReference type="PANTHER" id="PTHR33705">
    <property type="entry name" value="PHOSPHOCARRIER PROTEIN HPR"/>
    <property type="match status" value="1"/>
</dbReference>
<evidence type="ECO:0000256" key="1">
    <source>
        <dbReference type="ARBA" id="ARBA00004496"/>
    </source>
</evidence>
<evidence type="ECO:0000313" key="5">
    <source>
        <dbReference type="EMBL" id="OCT11881.1"/>
    </source>
</evidence>
<dbReference type="AlphaFoldDB" id="A0A1C0ZUU7"/>
<comment type="caution">
    <text evidence="5">The sequence shown here is derived from an EMBL/GenBank/DDBJ whole genome shotgun (WGS) entry which is preliminary data.</text>
</comment>
<name>A0A1C0ZUU7_9BACL</name>
<dbReference type="SUPFAM" id="SSF55594">
    <property type="entry name" value="HPr-like"/>
    <property type="match status" value="1"/>
</dbReference>
<proteinExistence type="predicted"/>
<dbReference type="PRINTS" id="PR00107">
    <property type="entry name" value="PHOSPHOCPHPR"/>
</dbReference>
<dbReference type="OrthoDB" id="2626627at2"/>
<dbReference type="Gene3D" id="3.30.1340.10">
    <property type="entry name" value="HPr-like"/>
    <property type="match status" value="1"/>
</dbReference>
<keyword evidence="2" id="KW-0963">Cytoplasm</keyword>
<dbReference type="InterPro" id="IPR035895">
    <property type="entry name" value="HPr-like_sf"/>
</dbReference>
<dbReference type="InterPro" id="IPR000032">
    <property type="entry name" value="HPr-like"/>
</dbReference>
<organism evidence="5 6">
    <name type="scientific">Paenibacillus pectinilyticus</name>
    <dbReference type="NCBI Taxonomy" id="512399"/>
    <lineage>
        <taxon>Bacteria</taxon>
        <taxon>Bacillati</taxon>
        <taxon>Bacillota</taxon>
        <taxon>Bacilli</taxon>
        <taxon>Bacillales</taxon>
        <taxon>Paenibacillaceae</taxon>
        <taxon>Paenibacillus</taxon>
    </lineage>
</organism>
<dbReference type="GO" id="GO:0005737">
    <property type="term" value="C:cytoplasm"/>
    <property type="evidence" value="ECO:0007669"/>
    <property type="project" value="UniProtKB-SubCell"/>
</dbReference>